<keyword evidence="2" id="KW-0333">Golgi apparatus</keyword>
<dbReference type="InterPro" id="IPR029044">
    <property type="entry name" value="Nucleotide-diphossugar_trans"/>
</dbReference>
<accession>A0ABC8XN13</accession>
<protein>
    <recommendedName>
        <fullName evidence="2">Glycosyltransferase</fullName>
        <ecNumber evidence="2">2.4.2.-</ecNumber>
    </recommendedName>
</protein>
<dbReference type="SUPFAM" id="SSF53448">
    <property type="entry name" value="Nucleotide-diphospho-sugar transferases"/>
    <property type="match status" value="1"/>
</dbReference>
<evidence type="ECO:0000256" key="3">
    <source>
        <dbReference type="SAM" id="MobiDB-lite"/>
    </source>
</evidence>
<evidence type="ECO:0000259" key="4">
    <source>
        <dbReference type="Pfam" id="PF03407"/>
    </source>
</evidence>
<feature type="region of interest" description="Disordered" evidence="3">
    <location>
        <begin position="42"/>
        <end position="82"/>
    </location>
</feature>
<sequence length="415" mass="45648">MAKVMAPSEATGRQAASFVLGCVATLTVVLLLQRRPEELSRAPPVHFFGGTTRSSSSSGRGGRGTATTSSPPASSTAAGPAPVITTMAPDAQVQSQGNATKQPANADLLRRLPASPAHRQQQQQGEKQEAEEDDAEFRGLAAVLSRAATADDRTVIITCVNEAWAAPGSLLDLFLESFRAGEGISHLLGSVLIVAMDPPAMARCKALHPHCYLYTIPGVDLASAKFFLSKEYLELVWSKLKLQRRVLQLGYNFLFTDVDILWFRNPFKHVTAYADMSVSSDVFFGDPDRIDNFPNTGFFHVRPNNRTIAMTRIWHQARKKYPGLNEQPVFNAIKKGLVADLGLRVQYMDPAFMGGFCSYGKDLRKICTMHANCCVGLGNKLRDLRTVLGDWKNYTRMPHWEKHTAKWTVPGACIH</sequence>
<keyword evidence="2" id="KW-0812">Transmembrane</keyword>
<keyword evidence="2" id="KW-0735">Signal-anchor</keyword>
<keyword evidence="2" id="KW-0328">Glycosyltransferase</keyword>
<dbReference type="GO" id="GO:0016757">
    <property type="term" value="F:glycosyltransferase activity"/>
    <property type="evidence" value="ECO:0007669"/>
    <property type="project" value="UniProtKB-KW"/>
</dbReference>
<dbReference type="PANTHER" id="PTHR46038:SF1">
    <property type="entry name" value="GLYCOSYLTRANSFERASE"/>
    <property type="match status" value="1"/>
</dbReference>
<reference evidence="5 6" key="2">
    <citation type="submission" date="2024-10" db="EMBL/GenBank/DDBJ databases">
        <authorList>
            <person name="Ryan C."/>
        </authorList>
    </citation>
    <scope>NUCLEOTIDE SEQUENCE [LARGE SCALE GENOMIC DNA]</scope>
</reference>
<feature type="domain" description="Nucleotide-diphospho-sugar transferase" evidence="4">
    <location>
        <begin position="187"/>
        <end position="384"/>
    </location>
</feature>
<dbReference type="PANTHER" id="PTHR46038">
    <property type="entry name" value="EXPRESSED PROTEIN-RELATED"/>
    <property type="match status" value="1"/>
</dbReference>
<dbReference type="AlphaFoldDB" id="A0ABC8XN13"/>
<dbReference type="GO" id="GO:0000139">
    <property type="term" value="C:Golgi membrane"/>
    <property type="evidence" value="ECO:0007669"/>
    <property type="project" value="UniProtKB-SubCell"/>
</dbReference>
<comment type="subcellular location">
    <subcellularLocation>
        <location evidence="2">Golgi apparatus membrane</location>
        <topology evidence="2">Single-pass type II membrane protein</topology>
    </subcellularLocation>
</comment>
<proteinExistence type="inferred from homology"/>
<dbReference type="InterPro" id="IPR005069">
    <property type="entry name" value="Nucl-diP-sugar_transferase"/>
</dbReference>
<evidence type="ECO:0000313" key="5">
    <source>
        <dbReference type="EMBL" id="CAL4928407.1"/>
    </source>
</evidence>
<dbReference type="GO" id="GO:0071555">
    <property type="term" value="P:cell wall organization"/>
    <property type="evidence" value="ECO:0007669"/>
    <property type="project" value="UniProtKB-KW"/>
</dbReference>
<feature type="compositionally biased region" description="Low complexity" evidence="3">
    <location>
        <begin position="49"/>
        <end position="58"/>
    </location>
</feature>
<keyword evidence="2" id="KW-0961">Cell wall biogenesis/degradation</keyword>
<keyword evidence="2" id="KW-0808">Transferase</keyword>
<feature type="compositionally biased region" description="Low complexity" evidence="3">
    <location>
        <begin position="65"/>
        <end position="82"/>
    </location>
</feature>
<organism evidence="5 6">
    <name type="scientific">Urochloa decumbens</name>
    <dbReference type="NCBI Taxonomy" id="240449"/>
    <lineage>
        <taxon>Eukaryota</taxon>
        <taxon>Viridiplantae</taxon>
        <taxon>Streptophyta</taxon>
        <taxon>Embryophyta</taxon>
        <taxon>Tracheophyta</taxon>
        <taxon>Spermatophyta</taxon>
        <taxon>Magnoliopsida</taxon>
        <taxon>Liliopsida</taxon>
        <taxon>Poales</taxon>
        <taxon>Poaceae</taxon>
        <taxon>PACMAD clade</taxon>
        <taxon>Panicoideae</taxon>
        <taxon>Panicodae</taxon>
        <taxon>Paniceae</taxon>
        <taxon>Melinidinae</taxon>
        <taxon>Urochloa</taxon>
    </lineage>
</organism>
<evidence type="ECO:0000256" key="1">
    <source>
        <dbReference type="ARBA" id="ARBA00007033"/>
    </source>
</evidence>
<comment type="similarity">
    <text evidence="1 2">Belongs to the glycosyltransferase 77 family.</text>
</comment>
<keyword evidence="6" id="KW-1185">Reference proteome</keyword>
<dbReference type="EMBL" id="OZ075124">
    <property type="protein sequence ID" value="CAL4928407.1"/>
    <property type="molecule type" value="Genomic_DNA"/>
</dbReference>
<feature type="region of interest" description="Disordered" evidence="3">
    <location>
        <begin position="115"/>
        <end position="135"/>
    </location>
</feature>
<dbReference type="Pfam" id="PF03407">
    <property type="entry name" value="Nucleotid_trans"/>
    <property type="match status" value="1"/>
</dbReference>
<reference evidence="6" key="1">
    <citation type="submission" date="2024-06" db="EMBL/GenBank/DDBJ databases">
        <authorList>
            <person name="Ryan C."/>
        </authorList>
    </citation>
    <scope>NUCLEOTIDE SEQUENCE [LARGE SCALE GENOMIC DNA]</scope>
</reference>
<evidence type="ECO:0000313" key="6">
    <source>
        <dbReference type="Proteomes" id="UP001497457"/>
    </source>
</evidence>
<name>A0ABC8XN13_9POAL</name>
<dbReference type="InterPro" id="IPR044821">
    <property type="entry name" value="At1g28695/At4g15970-like"/>
</dbReference>
<evidence type="ECO:0000256" key="2">
    <source>
        <dbReference type="RuleBase" id="RU363055"/>
    </source>
</evidence>
<dbReference type="EC" id="2.4.2.-" evidence="2"/>
<gene>
    <name evidence="5" type="ORF">URODEC1_LOCUS25161</name>
</gene>
<dbReference type="Proteomes" id="UP001497457">
    <property type="component" value="Chromosome 14rd"/>
</dbReference>